<protein>
    <submittedName>
        <fullName evidence="1">(rape) hypothetical protein</fullName>
    </submittedName>
</protein>
<gene>
    <name evidence="1" type="ORF">DARMORV10_C04P04670.1</name>
</gene>
<dbReference type="EMBL" id="HG994368">
    <property type="protein sequence ID" value="CAF1803847.1"/>
    <property type="molecule type" value="Genomic_DNA"/>
</dbReference>
<dbReference type="Proteomes" id="UP001295469">
    <property type="component" value="Chromosome C04"/>
</dbReference>
<evidence type="ECO:0000313" key="1">
    <source>
        <dbReference type="EMBL" id="CAF1803847.1"/>
    </source>
</evidence>
<organism evidence="1">
    <name type="scientific">Brassica napus</name>
    <name type="common">Rape</name>
    <dbReference type="NCBI Taxonomy" id="3708"/>
    <lineage>
        <taxon>Eukaryota</taxon>
        <taxon>Viridiplantae</taxon>
        <taxon>Streptophyta</taxon>
        <taxon>Embryophyta</taxon>
        <taxon>Tracheophyta</taxon>
        <taxon>Spermatophyta</taxon>
        <taxon>Magnoliopsida</taxon>
        <taxon>eudicotyledons</taxon>
        <taxon>Gunneridae</taxon>
        <taxon>Pentapetalae</taxon>
        <taxon>rosids</taxon>
        <taxon>malvids</taxon>
        <taxon>Brassicales</taxon>
        <taxon>Brassicaceae</taxon>
        <taxon>Brassiceae</taxon>
        <taxon>Brassica</taxon>
    </lineage>
</organism>
<dbReference type="AlphaFoldDB" id="A0A816J8P0"/>
<reference evidence="1" key="1">
    <citation type="submission" date="2021-01" db="EMBL/GenBank/DDBJ databases">
        <authorList>
            <consortium name="Genoscope - CEA"/>
            <person name="William W."/>
        </authorList>
    </citation>
    <scope>NUCLEOTIDE SEQUENCE</scope>
</reference>
<sequence length="101" mass="11862">MWIINTRAIAQLGRAPRLHEKEENNSLTLGPIKVPHFDDIVREITTNNLPKRPSLIGFRIRFLSLNTRLKQQTYLKNKSTLESWYCCLEIKRDVKALILFI</sequence>
<proteinExistence type="predicted"/>
<name>A0A816J8P0_BRANA</name>
<accession>A0A816J8P0</accession>